<reference evidence="2" key="1">
    <citation type="submission" date="2021-04" db="EMBL/GenBank/DDBJ databases">
        <title>Ouciella asimina sp. nov., isolated from the surface seawater in the hydrothermal field of Okinawa Trough.</title>
        <authorList>
            <person name="Shuang W."/>
        </authorList>
    </citation>
    <scope>NUCLEOTIDE SEQUENCE</scope>
    <source>
        <strain evidence="2">LXI357</strain>
    </source>
</reference>
<sequence>MHERLWMAVVALALLAVFAGVAEHRRARRDDLDRIGIIAWPTVQALALMAALIVAAAALFG</sequence>
<dbReference type="RefSeq" id="WP_284054665.1">
    <property type="nucleotide sequence ID" value="NZ_JAGRQC010000004.1"/>
</dbReference>
<keyword evidence="1" id="KW-0472">Membrane</keyword>
<keyword evidence="3" id="KW-1185">Reference proteome</keyword>
<keyword evidence="1" id="KW-1133">Transmembrane helix</keyword>
<dbReference type="Proteomes" id="UP000676996">
    <property type="component" value="Unassembled WGS sequence"/>
</dbReference>
<evidence type="ECO:0000256" key="1">
    <source>
        <dbReference type="SAM" id="Phobius"/>
    </source>
</evidence>
<evidence type="ECO:0000313" key="3">
    <source>
        <dbReference type="Proteomes" id="UP000676996"/>
    </source>
</evidence>
<gene>
    <name evidence="2" type="ORF">J7S20_12895</name>
</gene>
<name>A0A8T4IFS1_9SPHN</name>
<evidence type="ECO:0000313" key="2">
    <source>
        <dbReference type="EMBL" id="MBR0553400.1"/>
    </source>
</evidence>
<comment type="caution">
    <text evidence="2">The sequence shown here is derived from an EMBL/GenBank/DDBJ whole genome shotgun (WGS) entry which is preliminary data.</text>
</comment>
<accession>A0A8T4IFS1</accession>
<dbReference type="AlphaFoldDB" id="A0A8T4IFS1"/>
<keyword evidence="1" id="KW-0812">Transmembrane</keyword>
<proteinExistence type="predicted"/>
<protein>
    <submittedName>
        <fullName evidence="2">Uncharacterized protein</fullName>
    </submittedName>
</protein>
<dbReference type="EMBL" id="JAGRQC010000004">
    <property type="protein sequence ID" value="MBR0553400.1"/>
    <property type="molecule type" value="Genomic_DNA"/>
</dbReference>
<feature type="transmembrane region" description="Helical" evidence="1">
    <location>
        <begin position="38"/>
        <end position="60"/>
    </location>
</feature>
<organism evidence="2 3">
    <name type="scientific">Stakelama marina</name>
    <dbReference type="NCBI Taxonomy" id="2826939"/>
    <lineage>
        <taxon>Bacteria</taxon>
        <taxon>Pseudomonadati</taxon>
        <taxon>Pseudomonadota</taxon>
        <taxon>Alphaproteobacteria</taxon>
        <taxon>Sphingomonadales</taxon>
        <taxon>Sphingomonadaceae</taxon>
        <taxon>Stakelama</taxon>
    </lineage>
</organism>